<dbReference type="PANTHER" id="PTHR23530:SF1">
    <property type="entry name" value="PERMEASE, MAJOR FACILITATOR SUPERFAMILY-RELATED"/>
    <property type="match status" value="1"/>
</dbReference>
<keyword evidence="3 6" id="KW-1133">Transmembrane helix</keyword>
<dbReference type="SUPFAM" id="SSF103473">
    <property type="entry name" value="MFS general substrate transporter"/>
    <property type="match status" value="1"/>
</dbReference>
<accession>A0A1H1M6F7</accession>
<dbReference type="InterPro" id="IPR005829">
    <property type="entry name" value="Sugar_transporter_CS"/>
</dbReference>
<evidence type="ECO:0000256" key="5">
    <source>
        <dbReference type="SAM" id="MobiDB-lite"/>
    </source>
</evidence>
<feature type="transmembrane region" description="Helical" evidence="6">
    <location>
        <begin position="412"/>
        <end position="433"/>
    </location>
</feature>
<dbReference type="Gene3D" id="1.20.1250.20">
    <property type="entry name" value="MFS general substrate transporter like domains"/>
    <property type="match status" value="1"/>
</dbReference>
<dbReference type="InterPro" id="IPR053160">
    <property type="entry name" value="MFS_DHA3_Transporter"/>
</dbReference>
<dbReference type="Pfam" id="PF07690">
    <property type="entry name" value="MFS_1"/>
    <property type="match status" value="1"/>
</dbReference>
<dbReference type="Proteomes" id="UP000185663">
    <property type="component" value="Chromosome I"/>
</dbReference>
<dbReference type="RefSeq" id="WP_172828965.1">
    <property type="nucleotide sequence ID" value="NZ_LT629776.1"/>
</dbReference>
<keyword evidence="2 6" id="KW-0812">Transmembrane</keyword>
<sequence length="450" mass="45249">MSRAEGRGEPGEIPVSTGSTGGATGSTGGGLLRARRRFVVLTALRWFPTGVVIPVLVLLMRERGLDLATIGLLGAVYSVVTLALELPTGGLADVVGRRPVLVISSAMTFVALLLLATGTSALALGIAYAVFGAARALDSGPLQAWYVDSVHAVDRDADLTPGLSRAGVAESLGLGVGALVGGGVVAVSPFPTDDAVLIALSTPFLLAAALGLVHLVMVAVWVRDVPRERRATLRDIVADVPATVARGLRLAVHHRTLRRIMTFTVGLGVALAGIELLAPNAFAELLGGEAAAAAPYAVLVTLGFGGSALGSALAPAVRRVTRSDSRGVVVAAVLGSVALAAVAVPVLGVAATAFVVFYVFLGIGGPLVENLTHRSVSSAERATILSVSSMALQSGGVVASLAIGALAGATSLAWGFAVTAAALCLGALALVGIRVPRRTGDESAPVPSSK</sequence>
<dbReference type="PROSITE" id="PS00216">
    <property type="entry name" value="SUGAR_TRANSPORT_1"/>
    <property type="match status" value="1"/>
</dbReference>
<feature type="transmembrane region" description="Helical" evidence="6">
    <location>
        <begin position="106"/>
        <end position="131"/>
    </location>
</feature>
<feature type="transmembrane region" description="Helical" evidence="6">
    <location>
        <begin position="196"/>
        <end position="222"/>
    </location>
</feature>
<comment type="subcellular location">
    <subcellularLocation>
        <location evidence="1">Cell membrane</location>
        <topology evidence="1">Multi-pass membrane protein</topology>
    </subcellularLocation>
</comment>
<name>A0A1H1M6F7_9CELL</name>
<dbReference type="GO" id="GO:0015936">
    <property type="term" value="P:coenzyme A metabolic process"/>
    <property type="evidence" value="ECO:0007669"/>
    <property type="project" value="InterPro"/>
</dbReference>
<evidence type="ECO:0000313" key="9">
    <source>
        <dbReference type="Proteomes" id="UP000185663"/>
    </source>
</evidence>
<feature type="transmembrane region" description="Helical" evidence="6">
    <location>
        <begin position="260"/>
        <end position="282"/>
    </location>
</feature>
<dbReference type="InterPro" id="IPR002202">
    <property type="entry name" value="HMG_CoA_Rdtase"/>
</dbReference>
<dbReference type="PANTHER" id="PTHR23530">
    <property type="entry name" value="TRANSPORT PROTEIN-RELATED"/>
    <property type="match status" value="1"/>
</dbReference>
<evidence type="ECO:0000256" key="3">
    <source>
        <dbReference type="ARBA" id="ARBA00022989"/>
    </source>
</evidence>
<feature type="domain" description="Major facilitator superfamily (MFS) profile" evidence="7">
    <location>
        <begin position="34"/>
        <end position="438"/>
    </location>
</feature>
<organism evidence="8 9">
    <name type="scientific">Paraoerskovia marina</name>
    <dbReference type="NCBI Taxonomy" id="545619"/>
    <lineage>
        <taxon>Bacteria</taxon>
        <taxon>Bacillati</taxon>
        <taxon>Actinomycetota</taxon>
        <taxon>Actinomycetes</taxon>
        <taxon>Micrococcales</taxon>
        <taxon>Cellulomonadaceae</taxon>
        <taxon>Paraoerskovia</taxon>
    </lineage>
</organism>
<evidence type="ECO:0000256" key="4">
    <source>
        <dbReference type="ARBA" id="ARBA00023136"/>
    </source>
</evidence>
<feature type="transmembrane region" description="Helical" evidence="6">
    <location>
        <begin position="38"/>
        <end position="60"/>
    </location>
</feature>
<dbReference type="GO" id="GO:0022857">
    <property type="term" value="F:transmembrane transporter activity"/>
    <property type="evidence" value="ECO:0007669"/>
    <property type="project" value="InterPro"/>
</dbReference>
<dbReference type="EMBL" id="LT629776">
    <property type="protein sequence ID" value="SDR82424.1"/>
    <property type="molecule type" value="Genomic_DNA"/>
</dbReference>
<feature type="transmembrane region" description="Helical" evidence="6">
    <location>
        <begin position="384"/>
        <end position="406"/>
    </location>
</feature>
<evidence type="ECO:0000313" key="8">
    <source>
        <dbReference type="EMBL" id="SDR82424.1"/>
    </source>
</evidence>
<dbReference type="InterPro" id="IPR020846">
    <property type="entry name" value="MFS_dom"/>
</dbReference>
<keyword evidence="9" id="KW-1185">Reference proteome</keyword>
<feature type="transmembrane region" description="Helical" evidence="6">
    <location>
        <begin position="172"/>
        <end position="190"/>
    </location>
</feature>
<dbReference type="GO" id="GO:0004420">
    <property type="term" value="F:hydroxymethylglutaryl-CoA reductase (NADPH) activity"/>
    <property type="evidence" value="ECO:0007669"/>
    <property type="project" value="InterPro"/>
</dbReference>
<protein>
    <submittedName>
        <fullName evidence="8">Nitrate/nitrite transporter NarK</fullName>
    </submittedName>
</protein>
<proteinExistence type="predicted"/>
<feature type="transmembrane region" description="Helical" evidence="6">
    <location>
        <begin position="328"/>
        <end position="347"/>
    </location>
</feature>
<dbReference type="PROSITE" id="PS50850">
    <property type="entry name" value="MFS"/>
    <property type="match status" value="1"/>
</dbReference>
<feature type="transmembrane region" description="Helical" evidence="6">
    <location>
        <begin position="67"/>
        <end position="86"/>
    </location>
</feature>
<dbReference type="eggNOG" id="COG0477">
    <property type="taxonomic scope" value="Bacteria"/>
</dbReference>
<dbReference type="GO" id="GO:0005886">
    <property type="term" value="C:plasma membrane"/>
    <property type="evidence" value="ECO:0007669"/>
    <property type="project" value="UniProtKB-SubCell"/>
</dbReference>
<dbReference type="InterPro" id="IPR011701">
    <property type="entry name" value="MFS"/>
</dbReference>
<feature type="transmembrane region" description="Helical" evidence="6">
    <location>
        <begin position="353"/>
        <end position="372"/>
    </location>
</feature>
<dbReference type="PROSITE" id="PS50065">
    <property type="entry name" value="HMG_COA_REDUCTASE_4"/>
    <property type="match status" value="1"/>
</dbReference>
<evidence type="ECO:0000256" key="6">
    <source>
        <dbReference type="SAM" id="Phobius"/>
    </source>
</evidence>
<feature type="compositionally biased region" description="Basic and acidic residues" evidence="5">
    <location>
        <begin position="1"/>
        <end position="10"/>
    </location>
</feature>
<feature type="compositionally biased region" description="Gly residues" evidence="5">
    <location>
        <begin position="19"/>
        <end position="28"/>
    </location>
</feature>
<dbReference type="AlphaFoldDB" id="A0A1H1M6F7"/>
<keyword evidence="4 6" id="KW-0472">Membrane</keyword>
<evidence type="ECO:0000256" key="1">
    <source>
        <dbReference type="ARBA" id="ARBA00004651"/>
    </source>
</evidence>
<feature type="transmembrane region" description="Helical" evidence="6">
    <location>
        <begin position="294"/>
        <end position="316"/>
    </location>
</feature>
<dbReference type="STRING" id="545619.SAMN04489860_0153"/>
<evidence type="ECO:0000256" key="2">
    <source>
        <dbReference type="ARBA" id="ARBA00022692"/>
    </source>
</evidence>
<dbReference type="InterPro" id="IPR036259">
    <property type="entry name" value="MFS_trans_sf"/>
</dbReference>
<gene>
    <name evidence="8" type="ORF">SAMN04489860_0153</name>
</gene>
<reference evidence="8 9" key="1">
    <citation type="submission" date="2016-10" db="EMBL/GenBank/DDBJ databases">
        <authorList>
            <person name="de Groot N.N."/>
        </authorList>
    </citation>
    <scope>NUCLEOTIDE SEQUENCE [LARGE SCALE GENOMIC DNA]</scope>
    <source>
        <strain evidence="8 9">DSM 22126</strain>
    </source>
</reference>
<feature type="region of interest" description="Disordered" evidence="5">
    <location>
        <begin position="1"/>
        <end position="28"/>
    </location>
</feature>
<evidence type="ECO:0000259" key="7">
    <source>
        <dbReference type="PROSITE" id="PS50850"/>
    </source>
</evidence>